<gene>
    <name evidence="2" type="ORF">QQ91_0020585</name>
</gene>
<comment type="caution">
    <text evidence="2">The sequence shown here is derived from an EMBL/GenBank/DDBJ whole genome shotgun (WGS) entry which is preliminary data.</text>
</comment>
<accession>A0ABD4T8U3</accession>
<evidence type="ECO:0000256" key="1">
    <source>
        <dbReference type="SAM" id="Phobius"/>
    </source>
</evidence>
<reference evidence="2 3" key="1">
    <citation type="journal article" date="2015" name="Genome Announc.">
        <title>Draft Genome Sequence of Filamentous Marine Cyanobacterium Lyngbya confervoides Strain BDU141951.</title>
        <authorList>
            <person name="Chandrababunaidu M.M."/>
            <person name="Sen D."/>
            <person name="Tripathy S."/>
        </authorList>
    </citation>
    <scope>NUCLEOTIDE SEQUENCE [LARGE SCALE GENOMIC DNA]</scope>
    <source>
        <strain evidence="2 3">BDU141951</strain>
    </source>
</reference>
<keyword evidence="1" id="KW-1133">Transmembrane helix</keyword>
<organism evidence="2 3">
    <name type="scientific">Lyngbya confervoides BDU141951</name>
    <dbReference type="NCBI Taxonomy" id="1574623"/>
    <lineage>
        <taxon>Bacteria</taxon>
        <taxon>Bacillati</taxon>
        <taxon>Cyanobacteriota</taxon>
        <taxon>Cyanophyceae</taxon>
        <taxon>Oscillatoriophycideae</taxon>
        <taxon>Oscillatoriales</taxon>
        <taxon>Microcoleaceae</taxon>
        <taxon>Lyngbya</taxon>
    </lineage>
</organism>
<sequence length="170" mass="18504">MLSQESFALYAQWSLIATVGFALLALVAFRLGWGFRFRLVGVTGFMGVLTFGLFALSLTPLTRVSIPGAARYTLVYDTGAQQTVIAVAPEITPEELTATLEQAASDLFSSGRLGRNGNQLLIRARTLIHPEAGLSEPVFLGQATRSLTDRSDPQMRIQVFPEAFDRLPKA</sequence>
<evidence type="ECO:0000313" key="3">
    <source>
        <dbReference type="Proteomes" id="UP000031561"/>
    </source>
</evidence>
<keyword evidence="1" id="KW-0472">Membrane</keyword>
<name>A0ABD4T8U3_9CYAN</name>
<dbReference type="AlphaFoldDB" id="A0ABD4T8U3"/>
<keyword evidence="1" id="KW-0812">Transmembrane</keyword>
<proteinExistence type="predicted"/>
<keyword evidence="3" id="KW-1185">Reference proteome</keyword>
<evidence type="ECO:0000313" key="2">
    <source>
        <dbReference type="EMBL" id="MCM1985217.1"/>
    </source>
</evidence>
<dbReference type="RefSeq" id="WP_166278007.1">
    <property type="nucleotide sequence ID" value="NZ_JTHE03000116.1"/>
</dbReference>
<feature type="transmembrane region" description="Helical" evidence="1">
    <location>
        <begin position="7"/>
        <end position="29"/>
    </location>
</feature>
<feature type="transmembrane region" description="Helical" evidence="1">
    <location>
        <begin position="35"/>
        <end position="56"/>
    </location>
</feature>
<dbReference type="Pfam" id="PF10726">
    <property type="entry name" value="DUF2518"/>
    <property type="match status" value="1"/>
</dbReference>
<dbReference type="Proteomes" id="UP000031561">
    <property type="component" value="Unassembled WGS sequence"/>
</dbReference>
<dbReference type="InterPro" id="IPR019664">
    <property type="entry name" value="Uncharacterised_Ycf51"/>
</dbReference>
<protein>
    <submittedName>
        <fullName evidence="2">Ycf51 family protein</fullName>
    </submittedName>
</protein>
<dbReference type="EMBL" id="JTHE03000116">
    <property type="protein sequence ID" value="MCM1985217.1"/>
    <property type="molecule type" value="Genomic_DNA"/>
</dbReference>